<proteinExistence type="predicted"/>
<dbReference type="EMBL" id="REGN01000982">
    <property type="protein sequence ID" value="RNA37776.1"/>
    <property type="molecule type" value="Genomic_DNA"/>
</dbReference>
<evidence type="ECO:0000313" key="1">
    <source>
        <dbReference type="EMBL" id="RNA37776.1"/>
    </source>
</evidence>
<sequence>MILKESFVYFHFVQFEGYPLITKQEQLRKIDRIKIKFQYSSSHRNKKFYKIKKYDEKRTFFRAALVLPEFNKNEVQMKFNNVDRLIFRHLFHYQLYI</sequence>
<protein>
    <submittedName>
        <fullName evidence="1">Uncharacterized protein</fullName>
    </submittedName>
</protein>
<gene>
    <name evidence="1" type="ORF">BpHYR1_023960</name>
</gene>
<dbReference type="AlphaFoldDB" id="A0A3M7SPW6"/>
<organism evidence="1 2">
    <name type="scientific">Brachionus plicatilis</name>
    <name type="common">Marine rotifer</name>
    <name type="synonym">Brachionus muelleri</name>
    <dbReference type="NCBI Taxonomy" id="10195"/>
    <lineage>
        <taxon>Eukaryota</taxon>
        <taxon>Metazoa</taxon>
        <taxon>Spiralia</taxon>
        <taxon>Gnathifera</taxon>
        <taxon>Rotifera</taxon>
        <taxon>Eurotatoria</taxon>
        <taxon>Monogononta</taxon>
        <taxon>Pseudotrocha</taxon>
        <taxon>Ploima</taxon>
        <taxon>Brachionidae</taxon>
        <taxon>Brachionus</taxon>
    </lineage>
</organism>
<accession>A0A3M7SPW6</accession>
<keyword evidence="2" id="KW-1185">Reference proteome</keyword>
<name>A0A3M7SPW6_BRAPC</name>
<comment type="caution">
    <text evidence="1">The sequence shown here is derived from an EMBL/GenBank/DDBJ whole genome shotgun (WGS) entry which is preliminary data.</text>
</comment>
<reference evidence="1 2" key="1">
    <citation type="journal article" date="2018" name="Sci. Rep.">
        <title>Genomic signatures of local adaptation to the degree of environmental predictability in rotifers.</title>
        <authorList>
            <person name="Franch-Gras L."/>
            <person name="Hahn C."/>
            <person name="Garcia-Roger E.M."/>
            <person name="Carmona M.J."/>
            <person name="Serra M."/>
            <person name="Gomez A."/>
        </authorList>
    </citation>
    <scope>NUCLEOTIDE SEQUENCE [LARGE SCALE GENOMIC DNA]</scope>
    <source>
        <strain evidence="1">HYR1</strain>
    </source>
</reference>
<dbReference type="Proteomes" id="UP000276133">
    <property type="component" value="Unassembled WGS sequence"/>
</dbReference>
<evidence type="ECO:0000313" key="2">
    <source>
        <dbReference type="Proteomes" id="UP000276133"/>
    </source>
</evidence>